<keyword evidence="2" id="KW-1185">Reference proteome</keyword>
<accession>A0A2I0AYD0</accession>
<evidence type="ECO:0000313" key="2">
    <source>
        <dbReference type="Proteomes" id="UP000236161"/>
    </source>
</evidence>
<reference evidence="1 2" key="1">
    <citation type="journal article" date="2017" name="Nature">
        <title>The Apostasia genome and the evolution of orchids.</title>
        <authorList>
            <person name="Zhang G.Q."/>
            <person name="Liu K.W."/>
            <person name="Li Z."/>
            <person name="Lohaus R."/>
            <person name="Hsiao Y.Y."/>
            <person name="Niu S.C."/>
            <person name="Wang J.Y."/>
            <person name="Lin Y.C."/>
            <person name="Xu Q."/>
            <person name="Chen L.J."/>
            <person name="Yoshida K."/>
            <person name="Fujiwara S."/>
            <person name="Wang Z.W."/>
            <person name="Zhang Y.Q."/>
            <person name="Mitsuda N."/>
            <person name="Wang M."/>
            <person name="Liu G.H."/>
            <person name="Pecoraro L."/>
            <person name="Huang H.X."/>
            <person name="Xiao X.J."/>
            <person name="Lin M."/>
            <person name="Wu X.Y."/>
            <person name="Wu W.L."/>
            <person name="Chen Y.Y."/>
            <person name="Chang S.B."/>
            <person name="Sakamoto S."/>
            <person name="Ohme-Takagi M."/>
            <person name="Yagi M."/>
            <person name="Zeng S.J."/>
            <person name="Shen C.Y."/>
            <person name="Yeh C.M."/>
            <person name="Luo Y.B."/>
            <person name="Tsai W.C."/>
            <person name="Van de Peer Y."/>
            <person name="Liu Z.J."/>
        </authorList>
    </citation>
    <scope>NUCLEOTIDE SEQUENCE [LARGE SCALE GENOMIC DNA]</scope>
    <source>
        <strain evidence="2">cv. Shenzhen</strain>
        <tissue evidence="1">Stem</tissue>
    </source>
</reference>
<evidence type="ECO:0000313" key="1">
    <source>
        <dbReference type="EMBL" id="PKA60557.1"/>
    </source>
</evidence>
<dbReference type="Proteomes" id="UP000236161">
    <property type="component" value="Unassembled WGS sequence"/>
</dbReference>
<dbReference type="AlphaFoldDB" id="A0A2I0AYD0"/>
<protein>
    <submittedName>
        <fullName evidence="1">Uncharacterized protein</fullName>
    </submittedName>
</protein>
<proteinExistence type="predicted"/>
<organism evidence="1 2">
    <name type="scientific">Apostasia shenzhenica</name>
    <dbReference type="NCBI Taxonomy" id="1088818"/>
    <lineage>
        <taxon>Eukaryota</taxon>
        <taxon>Viridiplantae</taxon>
        <taxon>Streptophyta</taxon>
        <taxon>Embryophyta</taxon>
        <taxon>Tracheophyta</taxon>
        <taxon>Spermatophyta</taxon>
        <taxon>Magnoliopsida</taxon>
        <taxon>Liliopsida</taxon>
        <taxon>Asparagales</taxon>
        <taxon>Orchidaceae</taxon>
        <taxon>Apostasioideae</taxon>
        <taxon>Apostasia</taxon>
    </lineage>
</organism>
<sequence>MVSTGLLRLQATARENFKNVVGRVQRWQCTDLKNVGECRSVGTSDWHWDDLWEERSPIPPTAARFENALHSLKNGIVCGDSAVSKAFGFPGCSVGRKSFLGPSVLPELHSADCAARYLMLPPEQM</sequence>
<dbReference type="EMBL" id="KZ451936">
    <property type="protein sequence ID" value="PKA60557.1"/>
    <property type="molecule type" value="Genomic_DNA"/>
</dbReference>
<gene>
    <name evidence="1" type="ORF">AXF42_Ash019450</name>
</gene>
<name>A0A2I0AYD0_9ASPA</name>